<comment type="similarity">
    <text evidence="4">Belongs to the TonB-dependent receptor family.</text>
</comment>
<keyword evidence="10" id="KW-1185">Reference proteome</keyword>
<dbReference type="Gene3D" id="2.40.170.20">
    <property type="entry name" value="TonB-dependent receptor, beta-barrel domain"/>
    <property type="match status" value="1"/>
</dbReference>
<evidence type="ECO:0000256" key="5">
    <source>
        <dbReference type="SAM" id="MobiDB-lite"/>
    </source>
</evidence>
<evidence type="ECO:0000256" key="4">
    <source>
        <dbReference type="RuleBase" id="RU003357"/>
    </source>
</evidence>
<evidence type="ECO:0000256" key="3">
    <source>
        <dbReference type="ARBA" id="ARBA00023237"/>
    </source>
</evidence>
<evidence type="ECO:0000256" key="1">
    <source>
        <dbReference type="ARBA" id="ARBA00004442"/>
    </source>
</evidence>
<dbReference type="InterPro" id="IPR012910">
    <property type="entry name" value="Plug_dom"/>
</dbReference>
<feature type="domain" description="TonB-dependent receptor plug" evidence="8">
    <location>
        <begin position="70"/>
        <end position="181"/>
    </location>
</feature>
<dbReference type="InterPro" id="IPR036942">
    <property type="entry name" value="Beta-barrel_TonB_sf"/>
</dbReference>
<sequence length="967" mass="105881">MQVLIARTALSRALGMALLGMAASPAFAQEQNQAQAEPEAAAPESTEVTELDRVAVTGFRQSLQYATEAKRDSTGFTDSIFAEDIGKFPDLNIAESLNRIPGIQLSRDVNGEGLNIAIRGLPNSFTKTVINGGQVATASIGLDGTNQNREVDLNLFPTEFFNQLTVHKTPTASLLEGGVSGVVDMRSARPFDNPGTHLTYQLQGEYNDISEKISPRGSLIGSWTNQEGTFGALVGVSSVRGRIGVEGYETIGWTNPGLTYTQCGLTPPDGTPATNQPAECNVGGGNGWRIPDTVPDRPTVIGAGLTPGTIIDRDFLLGLNPGLTIDQISEALIPRLGRPVHMSGDRDRDALVASFEWRPSDNAHFYLDMLYSEAHRSNNRLDINLVGRNGNMIPIGMQVDGNGVVTEATFTNAQFFLEARPYVEDVKYWNINPGATFWFGDDGDIKLNVQANASRSWMFRETPTILVNSPFTTIDYRNNGGLPTWDTALDLNDPNLGWTWAGGRVNVQNEKRVTETSGARADLQFGDDKRNLRVGFAWDDAERRIQGFDNSAAWQTEVFATIPDSELASYLRPGPYGFITADFSRFMNATNYNRYRDEAPESGGPVTGGSTGGISEKTLGAYVEINGEADVWNRPLRFNAGVRYVTTDQEISGPVTIGGVRQWQTLEGDYDEFLPSFSAAWDVADDVVLRMSASRTMTRPNPSSMLPNTTFTDQSAQNASQGNPNLTPYTSTNFDIGGEWYTGDEGFVGLTLFNKRVEGYTYQGVNTIPFLQLGIPFEDLTESQQLAINQRGGPNSATVNVQQQVNADGSLDIRGWEVIWVRPLNFVFEGLGFMANYTDIKLDPKGQDADRLAGNVFGIAPKLWNATAYWENKVASVRLSYTWSDEVIASGPNQQGIPYAQLKGEDRGQLDLSASYTLSWLKSAPQITLNVINITGEERRSNFHWPNAVNDFYDPGRTILLGIRGSF</sequence>
<dbReference type="Gene3D" id="2.170.130.10">
    <property type="entry name" value="TonB-dependent receptor, plug domain"/>
    <property type="match status" value="1"/>
</dbReference>
<dbReference type="NCBIfam" id="TIGR01782">
    <property type="entry name" value="TonB-Xanth-Caul"/>
    <property type="match status" value="1"/>
</dbReference>
<protein>
    <submittedName>
        <fullName evidence="9">TonB-dependent receptor</fullName>
    </submittedName>
</protein>
<feature type="domain" description="TonB-dependent receptor-like beta-barrel" evidence="7">
    <location>
        <begin position="475"/>
        <end position="934"/>
    </location>
</feature>
<proteinExistence type="inferred from homology"/>
<dbReference type="InterPro" id="IPR010104">
    <property type="entry name" value="TonB_rcpt_bac"/>
</dbReference>
<evidence type="ECO:0000259" key="7">
    <source>
        <dbReference type="Pfam" id="PF00593"/>
    </source>
</evidence>
<dbReference type="SUPFAM" id="SSF56935">
    <property type="entry name" value="Porins"/>
    <property type="match status" value="1"/>
</dbReference>
<dbReference type="EMBL" id="JBBWWT010000006">
    <property type="protein sequence ID" value="MEL1265450.1"/>
    <property type="molecule type" value="Genomic_DNA"/>
</dbReference>
<keyword evidence="9" id="KW-0675">Receptor</keyword>
<feature type="signal peptide" evidence="6">
    <location>
        <begin position="1"/>
        <end position="28"/>
    </location>
</feature>
<feature type="chain" id="PRO_5045217485" evidence="6">
    <location>
        <begin position="29"/>
        <end position="967"/>
    </location>
</feature>
<keyword evidence="6" id="KW-0732">Signal</keyword>
<dbReference type="PANTHER" id="PTHR40980">
    <property type="entry name" value="PLUG DOMAIN-CONTAINING PROTEIN"/>
    <property type="match status" value="1"/>
</dbReference>
<evidence type="ECO:0000313" key="9">
    <source>
        <dbReference type="EMBL" id="MEL1265450.1"/>
    </source>
</evidence>
<dbReference type="RefSeq" id="WP_341726616.1">
    <property type="nucleotide sequence ID" value="NZ_JBBWWT010000006.1"/>
</dbReference>
<evidence type="ECO:0000313" key="10">
    <source>
        <dbReference type="Proteomes" id="UP001459204"/>
    </source>
</evidence>
<name>A0ABU9J2I9_9GAMM</name>
<dbReference type="Proteomes" id="UP001459204">
    <property type="component" value="Unassembled WGS sequence"/>
</dbReference>
<dbReference type="Pfam" id="PF00593">
    <property type="entry name" value="TonB_dep_Rec_b-barrel"/>
    <property type="match status" value="1"/>
</dbReference>
<evidence type="ECO:0000256" key="2">
    <source>
        <dbReference type="ARBA" id="ARBA00023136"/>
    </source>
</evidence>
<keyword evidence="3" id="KW-0998">Cell outer membrane</keyword>
<comment type="subcellular location">
    <subcellularLocation>
        <location evidence="1 4">Cell outer membrane</location>
    </subcellularLocation>
</comment>
<dbReference type="Pfam" id="PF07715">
    <property type="entry name" value="Plug"/>
    <property type="match status" value="1"/>
</dbReference>
<keyword evidence="4" id="KW-0798">TonB box</keyword>
<keyword evidence="2 4" id="KW-0472">Membrane</keyword>
<reference evidence="9 10" key="1">
    <citation type="submission" date="2024-04" db="EMBL/GenBank/DDBJ databases">
        <title>Draft genome sequence of Pseudoxanthomonas putridarboris WD12.</title>
        <authorList>
            <person name="Oh J."/>
        </authorList>
    </citation>
    <scope>NUCLEOTIDE SEQUENCE [LARGE SCALE GENOMIC DNA]</scope>
    <source>
        <strain evidence="9 10">WD12</strain>
    </source>
</reference>
<dbReference type="InterPro" id="IPR000531">
    <property type="entry name" value="Beta-barrel_TonB"/>
</dbReference>
<dbReference type="InterPro" id="IPR037066">
    <property type="entry name" value="Plug_dom_sf"/>
</dbReference>
<comment type="caution">
    <text evidence="9">The sequence shown here is derived from an EMBL/GenBank/DDBJ whole genome shotgun (WGS) entry which is preliminary data.</text>
</comment>
<evidence type="ECO:0000259" key="8">
    <source>
        <dbReference type="Pfam" id="PF07715"/>
    </source>
</evidence>
<accession>A0ABU9J2I9</accession>
<dbReference type="PANTHER" id="PTHR40980:SF3">
    <property type="entry name" value="TONB-DEPENDENT RECEPTOR-LIKE BETA-BARREL DOMAIN-CONTAINING PROTEIN"/>
    <property type="match status" value="1"/>
</dbReference>
<feature type="region of interest" description="Disordered" evidence="5">
    <location>
        <begin position="698"/>
        <end position="729"/>
    </location>
</feature>
<organism evidence="9 10">
    <name type="scientific">Pseudoxanthomonas putridarboris</name>
    <dbReference type="NCBI Taxonomy" id="752605"/>
    <lineage>
        <taxon>Bacteria</taxon>
        <taxon>Pseudomonadati</taxon>
        <taxon>Pseudomonadota</taxon>
        <taxon>Gammaproteobacteria</taxon>
        <taxon>Lysobacterales</taxon>
        <taxon>Lysobacteraceae</taxon>
        <taxon>Pseudoxanthomonas</taxon>
    </lineage>
</organism>
<gene>
    <name evidence="9" type="ORF">AAD027_13890</name>
</gene>
<evidence type="ECO:0000256" key="6">
    <source>
        <dbReference type="SAM" id="SignalP"/>
    </source>
</evidence>